<protein>
    <submittedName>
        <fullName evidence="1">Uncharacterized protein</fullName>
    </submittedName>
</protein>
<dbReference type="Proteomes" id="UP000078492">
    <property type="component" value="Unassembled WGS sequence"/>
</dbReference>
<proteinExistence type="predicted"/>
<dbReference type="AlphaFoldDB" id="A0A151J704"/>
<reference evidence="1 2" key="1">
    <citation type="submission" date="2015-09" db="EMBL/GenBank/DDBJ databases">
        <title>Trachymyrmex cornetzi WGS genome.</title>
        <authorList>
            <person name="Nygaard S."/>
            <person name="Hu H."/>
            <person name="Boomsma J."/>
            <person name="Zhang G."/>
        </authorList>
    </citation>
    <scope>NUCLEOTIDE SEQUENCE [LARGE SCALE GENOMIC DNA]</scope>
    <source>
        <strain evidence="1">Tcor2-1</strain>
        <tissue evidence="1">Whole body</tissue>
    </source>
</reference>
<accession>A0A151J704</accession>
<name>A0A151J704_9HYME</name>
<keyword evidence="2" id="KW-1185">Reference proteome</keyword>
<sequence>MDTLICNKCFTLLYRQSLLFLSLSLF</sequence>
<evidence type="ECO:0000313" key="1">
    <source>
        <dbReference type="EMBL" id="KYN18852.1"/>
    </source>
</evidence>
<organism evidence="1 2">
    <name type="scientific">Trachymyrmex cornetzi</name>
    <dbReference type="NCBI Taxonomy" id="471704"/>
    <lineage>
        <taxon>Eukaryota</taxon>
        <taxon>Metazoa</taxon>
        <taxon>Ecdysozoa</taxon>
        <taxon>Arthropoda</taxon>
        <taxon>Hexapoda</taxon>
        <taxon>Insecta</taxon>
        <taxon>Pterygota</taxon>
        <taxon>Neoptera</taxon>
        <taxon>Endopterygota</taxon>
        <taxon>Hymenoptera</taxon>
        <taxon>Apocrita</taxon>
        <taxon>Aculeata</taxon>
        <taxon>Formicoidea</taxon>
        <taxon>Formicidae</taxon>
        <taxon>Myrmicinae</taxon>
        <taxon>Trachymyrmex</taxon>
    </lineage>
</organism>
<gene>
    <name evidence="1" type="ORF">ALC57_08846</name>
</gene>
<evidence type="ECO:0000313" key="2">
    <source>
        <dbReference type="Proteomes" id="UP000078492"/>
    </source>
</evidence>
<dbReference type="EMBL" id="KQ979851">
    <property type="protein sequence ID" value="KYN18852.1"/>
    <property type="molecule type" value="Genomic_DNA"/>
</dbReference>